<dbReference type="InterPro" id="IPR018060">
    <property type="entry name" value="HTH_AraC"/>
</dbReference>
<feature type="domain" description="HTH araC/xylS-type" evidence="5">
    <location>
        <begin position="215"/>
        <end position="313"/>
    </location>
</feature>
<sequence length="314" mass="34726">MAKLDSLSQQREREARNRESASPILLPSLSSTAANWKGLVVQVFQVPKEIESLMVPAISDISLLLHAGGALHTAYRSVNSPWQEVQMHQGDLSLSPNGGTVQEEMRWKSLSGLPTQFLQLRLSKGLLAGAAQDVLDCDLSSLFLPARVGFQDPLLTQIGLALWRELAQPAPASNLYAQAAAQMLAVHLLRHYTSKGSAVKERKQNLRGLTGRQLKQVVDFILAHLSQDLSLEDLASLIGFSPSHFARLFRQTTGESPHQFVLHQRIERARHLLQETDASLVQIAAACGFANQSHLTAVFKDHFGLTPRAYRRDY</sequence>
<keyword evidence="3" id="KW-0804">Transcription</keyword>
<dbReference type="PANTHER" id="PTHR46796">
    <property type="entry name" value="HTH-TYPE TRANSCRIPTIONAL ACTIVATOR RHAS-RELATED"/>
    <property type="match status" value="1"/>
</dbReference>
<protein>
    <submittedName>
        <fullName evidence="6">Transcriptional regulator, AraC family</fullName>
    </submittedName>
</protein>
<proteinExistence type="predicted"/>
<dbReference type="GO" id="GO:0043565">
    <property type="term" value="F:sequence-specific DNA binding"/>
    <property type="evidence" value="ECO:0007669"/>
    <property type="project" value="InterPro"/>
</dbReference>
<dbReference type="Pfam" id="PF12833">
    <property type="entry name" value="HTH_18"/>
    <property type="match status" value="1"/>
</dbReference>
<dbReference type="InterPro" id="IPR018062">
    <property type="entry name" value="HTH_AraC-typ_CS"/>
</dbReference>
<dbReference type="eggNOG" id="COG2207">
    <property type="taxonomic scope" value="Bacteria"/>
</dbReference>
<dbReference type="EMBL" id="ADVG01000005">
    <property type="protein sequence ID" value="EFH79884.1"/>
    <property type="molecule type" value="Genomic_DNA"/>
</dbReference>
<evidence type="ECO:0000313" key="6">
    <source>
        <dbReference type="EMBL" id="EFH79884.1"/>
    </source>
</evidence>
<dbReference type="InterPro" id="IPR050204">
    <property type="entry name" value="AraC_XylS_family_regulators"/>
</dbReference>
<accession>D6U7M3</accession>
<dbReference type="PROSITE" id="PS01124">
    <property type="entry name" value="HTH_ARAC_FAMILY_2"/>
    <property type="match status" value="1"/>
</dbReference>
<dbReference type="InParanoid" id="D6U7M3"/>
<keyword evidence="7" id="KW-1185">Reference proteome</keyword>
<dbReference type="Proteomes" id="UP000004508">
    <property type="component" value="Unassembled WGS sequence"/>
</dbReference>
<dbReference type="STRING" id="485913.Krac_0407"/>
<dbReference type="SUPFAM" id="SSF46689">
    <property type="entry name" value="Homeodomain-like"/>
    <property type="match status" value="2"/>
</dbReference>
<feature type="compositionally biased region" description="Basic and acidic residues" evidence="4">
    <location>
        <begin position="10"/>
        <end position="19"/>
    </location>
</feature>
<dbReference type="AlphaFoldDB" id="D6U7M3"/>
<dbReference type="Gene3D" id="1.10.10.60">
    <property type="entry name" value="Homeodomain-like"/>
    <property type="match status" value="2"/>
</dbReference>
<comment type="caution">
    <text evidence="6">The sequence shown here is derived from an EMBL/GenBank/DDBJ whole genome shotgun (WGS) entry which is preliminary data.</text>
</comment>
<dbReference type="OrthoDB" id="2060755at2"/>
<dbReference type="PANTHER" id="PTHR46796:SF6">
    <property type="entry name" value="ARAC SUBFAMILY"/>
    <property type="match status" value="1"/>
</dbReference>
<keyword evidence="2" id="KW-0238">DNA-binding</keyword>
<reference evidence="6 7" key="1">
    <citation type="journal article" date="2011" name="Stand. Genomic Sci.">
        <title>Non-contiguous finished genome sequence and contextual data of the filamentous soil bacterium Ktedonobacter racemifer type strain (SOSP1-21).</title>
        <authorList>
            <person name="Chang Y.J."/>
            <person name="Land M."/>
            <person name="Hauser L."/>
            <person name="Chertkov O."/>
            <person name="Del Rio T.G."/>
            <person name="Nolan M."/>
            <person name="Copeland A."/>
            <person name="Tice H."/>
            <person name="Cheng J.F."/>
            <person name="Lucas S."/>
            <person name="Han C."/>
            <person name="Goodwin L."/>
            <person name="Pitluck S."/>
            <person name="Ivanova N."/>
            <person name="Ovchinikova G."/>
            <person name="Pati A."/>
            <person name="Chen A."/>
            <person name="Palaniappan K."/>
            <person name="Mavromatis K."/>
            <person name="Liolios K."/>
            <person name="Brettin T."/>
            <person name="Fiebig A."/>
            <person name="Rohde M."/>
            <person name="Abt B."/>
            <person name="Goker M."/>
            <person name="Detter J.C."/>
            <person name="Woyke T."/>
            <person name="Bristow J."/>
            <person name="Eisen J.A."/>
            <person name="Markowitz V."/>
            <person name="Hugenholtz P."/>
            <person name="Kyrpides N.C."/>
            <person name="Klenk H.P."/>
            <person name="Lapidus A."/>
        </authorList>
    </citation>
    <scope>NUCLEOTIDE SEQUENCE [LARGE SCALE GENOMIC DNA]</scope>
    <source>
        <strain evidence="7">DSM 44963</strain>
    </source>
</reference>
<feature type="region of interest" description="Disordered" evidence="4">
    <location>
        <begin position="1"/>
        <end position="21"/>
    </location>
</feature>
<gene>
    <name evidence="6" type="ORF">Krac_0407</name>
</gene>
<evidence type="ECO:0000256" key="4">
    <source>
        <dbReference type="SAM" id="MobiDB-lite"/>
    </source>
</evidence>
<organism evidence="6 7">
    <name type="scientific">Ktedonobacter racemifer DSM 44963</name>
    <dbReference type="NCBI Taxonomy" id="485913"/>
    <lineage>
        <taxon>Bacteria</taxon>
        <taxon>Bacillati</taxon>
        <taxon>Chloroflexota</taxon>
        <taxon>Ktedonobacteria</taxon>
        <taxon>Ktedonobacterales</taxon>
        <taxon>Ktedonobacteraceae</taxon>
        <taxon>Ktedonobacter</taxon>
    </lineage>
</organism>
<evidence type="ECO:0000259" key="5">
    <source>
        <dbReference type="PROSITE" id="PS01124"/>
    </source>
</evidence>
<dbReference type="InterPro" id="IPR009057">
    <property type="entry name" value="Homeodomain-like_sf"/>
</dbReference>
<keyword evidence="1" id="KW-0805">Transcription regulation</keyword>
<dbReference type="SMART" id="SM00342">
    <property type="entry name" value="HTH_ARAC"/>
    <property type="match status" value="1"/>
</dbReference>
<evidence type="ECO:0000256" key="3">
    <source>
        <dbReference type="ARBA" id="ARBA00023163"/>
    </source>
</evidence>
<evidence type="ECO:0000256" key="2">
    <source>
        <dbReference type="ARBA" id="ARBA00023125"/>
    </source>
</evidence>
<dbReference type="PROSITE" id="PS00041">
    <property type="entry name" value="HTH_ARAC_FAMILY_1"/>
    <property type="match status" value="1"/>
</dbReference>
<evidence type="ECO:0000256" key="1">
    <source>
        <dbReference type="ARBA" id="ARBA00023015"/>
    </source>
</evidence>
<dbReference type="GO" id="GO:0003700">
    <property type="term" value="F:DNA-binding transcription factor activity"/>
    <property type="evidence" value="ECO:0007669"/>
    <property type="project" value="InterPro"/>
</dbReference>
<name>D6U7M3_KTERA</name>
<evidence type="ECO:0000313" key="7">
    <source>
        <dbReference type="Proteomes" id="UP000004508"/>
    </source>
</evidence>